<name>A0A9D1LS68_9FIRM</name>
<sequence>MDRNQLVELYREADLTCAKLYYRSRGARMYERTPLPPSSDARAQLEAELAAARAAVDALPEPEPVFQLMRGHMRDFLDGEALRLSNYFGRASSAIGELSWKIENFAGVDSRPEAEKVDILMAQLAAVPEIAAATSALLQNASYDDKAALAGECAQVCDNYRHYGANVGRYFPTLNTTAARKLSDAIERACAVIAELTPQIRSGSAPADDESSTARFDEAYYRRVLHDTLGVELDELLSWYRDEISHTRAAVFESAARLPIATTPRTMPEVSAALNQYAGPCDTPEAMLERMSGYLKRAQVAARDWVWFPEEVCRLERVPYPLRESFPWGGYSDGDGRLRPITGKVFLNDGNFRAVTDGWLKMQSIHESYPGHHIQYVRNVTDTLPETLKLGAKHIPLIEGVAHRSEHVFEFVFEEDPFYPLFVAYRRHHTAVRIMSDIMLRYEGRPIADCVKLYMDELGFDHATARGQVRAQEQMEGYFTCYYYGLKKITGYERELGLDSRAFTELLFSCGNVSMTTLEGFLKLDDVQRESYLNDFGSKLMAPQDVAKYGRATRK</sequence>
<organism evidence="1 2">
    <name type="scientific">Candidatus Fimadaptatus faecigallinarum</name>
    <dbReference type="NCBI Taxonomy" id="2840814"/>
    <lineage>
        <taxon>Bacteria</taxon>
        <taxon>Bacillati</taxon>
        <taxon>Bacillota</taxon>
        <taxon>Clostridia</taxon>
        <taxon>Eubacteriales</taxon>
        <taxon>Candidatus Fimadaptatus</taxon>
    </lineage>
</organism>
<comment type="caution">
    <text evidence="1">The sequence shown here is derived from an EMBL/GenBank/DDBJ whole genome shotgun (WGS) entry which is preliminary data.</text>
</comment>
<dbReference type="EMBL" id="DVNK01000044">
    <property type="protein sequence ID" value="HIU47069.1"/>
    <property type="molecule type" value="Genomic_DNA"/>
</dbReference>
<dbReference type="InterPro" id="IPR010281">
    <property type="entry name" value="DUF885"/>
</dbReference>
<reference evidence="1" key="2">
    <citation type="journal article" date="2021" name="PeerJ">
        <title>Extensive microbial diversity within the chicken gut microbiome revealed by metagenomics and culture.</title>
        <authorList>
            <person name="Gilroy R."/>
            <person name="Ravi A."/>
            <person name="Getino M."/>
            <person name="Pursley I."/>
            <person name="Horton D.L."/>
            <person name="Alikhan N.F."/>
            <person name="Baker D."/>
            <person name="Gharbi K."/>
            <person name="Hall N."/>
            <person name="Watson M."/>
            <person name="Adriaenssens E.M."/>
            <person name="Foster-Nyarko E."/>
            <person name="Jarju S."/>
            <person name="Secka A."/>
            <person name="Antonio M."/>
            <person name="Oren A."/>
            <person name="Chaudhuri R.R."/>
            <person name="La Ragione R."/>
            <person name="Hildebrand F."/>
            <person name="Pallen M.J."/>
        </authorList>
    </citation>
    <scope>NUCLEOTIDE SEQUENCE</scope>
    <source>
        <strain evidence="1">ChiSxjej2B14-8506</strain>
    </source>
</reference>
<dbReference type="Pfam" id="PF05960">
    <property type="entry name" value="DUF885"/>
    <property type="match status" value="1"/>
</dbReference>
<accession>A0A9D1LS68</accession>
<evidence type="ECO:0000313" key="2">
    <source>
        <dbReference type="Proteomes" id="UP000824123"/>
    </source>
</evidence>
<protein>
    <submittedName>
        <fullName evidence="1">DUF885 family protein</fullName>
    </submittedName>
</protein>
<reference evidence="1" key="1">
    <citation type="submission" date="2020-10" db="EMBL/GenBank/DDBJ databases">
        <authorList>
            <person name="Gilroy R."/>
        </authorList>
    </citation>
    <scope>NUCLEOTIDE SEQUENCE</scope>
    <source>
        <strain evidence="1">ChiSxjej2B14-8506</strain>
    </source>
</reference>
<evidence type="ECO:0000313" key="1">
    <source>
        <dbReference type="EMBL" id="HIU47069.1"/>
    </source>
</evidence>
<proteinExistence type="predicted"/>
<dbReference type="Proteomes" id="UP000824123">
    <property type="component" value="Unassembled WGS sequence"/>
</dbReference>
<dbReference type="AlphaFoldDB" id="A0A9D1LS68"/>
<gene>
    <name evidence="1" type="ORF">IAC59_07400</name>
</gene>